<dbReference type="Gene3D" id="1.50.10.10">
    <property type="match status" value="1"/>
</dbReference>
<gene>
    <name evidence="2" type="primary">lanM</name>
    <name evidence="2" type="ORF">HFP15_33395</name>
</gene>
<dbReference type="EMBL" id="JAAXLS010000041">
    <property type="protein sequence ID" value="NKQ57767.1"/>
    <property type="molecule type" value="Genomic_DNA"/>
</dbReference>
<dbReference type="InterPro" id="IPR012341">
    <property type="entry name" value="6hp_glycosidase-like_sf"/>
</dbReference>
<organism evidence="2 3">
    <name type="scientific">Amycolatopsis acididurans</name>
    <dbReference type="NCBI Taxonomy" id="2724524"/>
    <lineage>
        <taxon>Bacteria</taxon>
        <taxon>Bacillati</taxon>
        <taxon>Actinomycetota</taxon>
        <taxon>Actinomycetes</taxon>
        <taxon>Pseudonocardiales</taxon>
        <taxon>Pseudonocardiaceae</taxon>
        <taxon>Amycolatopsis</taxon>
    </lineage>
</organism>
<dbReference type="PRINTS" id="PR01950">
    <property type="entry name" value="LANCSUPER"/>
</dbReference>
<dbReference type="NCBIfam" id="TIGR03897">
    <property type="entry name" value="lanti_2_LanM"/>
    <property type="match status" value="1"/>
</dbReference>
<sequence>MDSLSEQDLLTLLAEPADELRTRLAREPAWLVALRRALVDTPPRTELLTLLDDVENSHPLGPWLPALGPLFQRALDALHDHVDALREEYPFVPIQPDTLSRAFLRNISATVLFQMSKPFILEMNIARLRGSLRGETPAARFDDFSAMLRQEGIVASILVKYPVLARQLVLTVEQWADYLCEFLTNLCADREVIRTTLAGGRDPGPLLDIDAGMGDRHRSGRSVLLLRFASGLRVLYKPRPLAVEAHFQELLSWLNEHGADPPLCPHIVVDRGDYGWCEFVAPASCTSEAEVARFYRRQGSYLALLYALCAADLHNENLIAVGEHPILVDLEALFHPTVHGGDRLLTDNLAAGALDQSVWQVGILPRRIWSDEQSVGVDMSGLGGQEGQMNPHRLVSWTGVRTDEMRLGREHVELPASDNRPRLRDREVDAVDYRDALLRGFTDMYRLLCRHRTALLQERLPRFAHDEIRVVVRSTNVYGLLWYESFHPDLLRDALDRDRFLDRIWAEAATRPYLTRLIGAERHDLLRGDIPVFRTRPDSCAIVTSEGESIADFFDAPSLDLARQRMERLGDEDLAKQTWIIEASLATLLMGRETIPRPQAQLAAERPVESERLLALADTCGKRIDELALRSAACAHWLGVGPLDESAWGLFPSGIDLYAGNPGIALFLAYLGAVTRTPSYTELAYRAFTPVSEQYRQWLAADGATGQEPADMTVGAFDGLGSFIYLLANLGVLWSDSSLLDEAEDVVARLPPFIARDDHLDVVYGSAGCLLCLLALHAVRPSPRTLDAAIRCGERLVATAQPASRGKAWTTLADQPRLGGFSHGTAGIATSLLRLAAVSGIDRFGDLARQALSYDRSLFIPELGNWADLRVFSAPPGADRLDETTAGSPAKSMVAWCHGAAGIGLGRLATLSLMDGPEVHTEIEAALSATTRFGFDINHSLCHGALGNAELLLTAARTLRRTQDRAALEQATAVIVSSIEADGPATGVPLGIETPGFMTGLAGVGYGLLRLAEPDKVPCVLLLAPPQWQTQP</sequence>
<protein>
    <submittedName>
        <fullName evidence="2">Type 2 lantipeptide synthetase LanM</fullName>
    </submittedName>
</protein>
<dbReference type="Pfam" id="PF05147">
    <property type="entry name" value="LANC_like"/>
    <property type="match status" value="1"/>
</dbReference>
<comment type="caution">
    <text evidence="2">The sequence shown here is derived from an EMBL/GenBank/DDBJ whole genome shotgun (WGS) entry which is preliminary data.</text>
</comment>
<dbReference type="PIRSF" id="PIRSF037228">
    <property type="entry name" value="Lant_mod_RumM"/>
    <property type="match status" value="1"/>
</dbReference>
<dbReference type="CDD" id="cd04792">
    <property type="entry name" value="LanM-like"/>
    <property type="match status" value="1"/>
</dbReference>
<dbReference type="InterPro" id="IPR007822">
    <property type="entry name" value="LANC-like"/>
</dbReference>
<accession>A0ABX1JD98</accession>
<evidence type="ECO:0000313" key="2">
    <source>
        <dbReference type="EMBL" id="NKQ57767.1"/>
    </source>
</evidence>
<proteinExistence type="predicted"/>
<feature type="domain" description="Lantibiotic biosynthesis protein dehydration" evidence="1">
    <location>
        <begin position="161"/>
        <end position="535"/>
    </location>
</feature>
<keyword evidence="3" id="KW-1185">Reference proteome</keyword>
<evidence type="ECO:0000259" key="1">
    <source>
        <dbReference type="Pfam" id="PF13575"/>
    </source>
</evidence>
<dbReference type="SUPFAM" id="SSF158745">
    <property type="entry name" value="LanC-like"/>
    <property type="match status" value="1"/>
</dbReference>
<dbReference type="RefSeq" id="WP_168520949.1">
    <property type="nucleotide sequence ID" value="NZ_JAAXLS010000041.1"/>
</dbReference>
<reference evidence="2 3" key="1">
    <citation type="submission" date="2020-04" db="EMBL/GenBank/DDBJ databases">
        <title>Novel species.</title>
        <authorList>
            <person name="Teo W.F.A."/>
            <person name="Lipun K."/>
            <person name="Srisuk N."/>
            <person name="Duangmal K."/>
        </authorList>
    </citation>
    <scope>NUCLEOTIDE SEQUENCE [LARGE SCALE GENOMIC DNA]</scope>
    <source>
        <strain evidence="2 3">K13G38</strain>
    </source>
</reference>
<name>A0ABX1JD98_9PSEU</name>
<dbReference type="Proteomes" id="UP000715441">
    <property type="component" value="Unassembled WGS sequence"/>
</dbReference>
<dbReference type="InterPro" id="IPR017146">
    <property type="entry name" value="Lanti_2_LanM"/>
</dbReference>
<evidence type="ECO:0000313" key="3">
    <source>
        <dbReference type="Proteomes" id="UP000715441"/>
    </source>
</evidence>
<dbReference type="InterPro" id="IPR025410">
    <property type="entry name" value="Lant_dehyd"/>
</dbReference>
<dbReference type="Pfam" id="PF13575">
    <property type="entry name" value="DUF4135"/>
    <property type="match status" value="1"/>
</dbReference>
<dbReference type="SMART" id="SM01260">
    <property type="entry name" value="LANC_like"/>
    <property type="match status" value="1"/>
</dbReference>